<accession>A0A3P8SXE8</accession>
<dbReference type="STRING" id="161767.ENSAPEP00000016722"/>
<protein>
    <submittedName>
        <fullName evidence="1">Uncharacterized protein</fullName>
    </submittedName>
</protein>
<dbReference type="Ensembl" id="ENSAPET00000017182.1">
    <property type="protein sequence ID" value="ENSAPEP00000016722.1"/>
    <property type="gene ID" value="ENSAPEG00000011941.1"/>
</dbReference>
<reference evidence="1" key="2">
    <citation type="submission" date="2025-08" db="UniProtKB">
        <authorList>
            <consortium name="Ensembl"/>
        </authorList>
    </citation>
    <scope>IDENTIFICATION</scope>
</reference>
<proteinExistence type="predicted"/>
<evidence type="ECO:0000313" key="1">
    <source>
        <dbReference type="Ensembl" id="ENSAPEP00000016722.1"/>
    </source>
</evidence>
<dbReference type="AlphaFoldDB" id="A0A3P8SXE8"/>
<dbReference type="GeneTree" id="ENSGT00940000173983"/>
<dbReference type="Proteomes" id="UP000265080">
    <property type="component" value="Chromosome 10"/>
</dbReference>
<evidence type="ECO:0000313" key="2">
    <source>
        <dbReference type="Proteomes" id="UP000265080"/>
    </source>
</evidence>
<keyword evidence="2" id="KW-1185">Reference proteome</keyword>
<name>A0A3P8SXE8_AMPPE</name>
<reference evidence="1 2" key="1">
    <citation type="submission" date="2018-03" db="EMBL/GenBank/DDBJ databases">
        <title>Finding Nemo's genes: A chromosome-scale reference assembly of the genome of the orange clownfish Amphiprion percula.</title>
        <authorList>
            <person name="Lehmann R."/>
        </authorList>
    </citation>
    <scope>NUCLEOTIDE SEQUENCE</scope>
</reference>
<organism evidence="1 2">
    <name type="scientific">Amphiprion percula</name>
    <name type="common">Orange clownfish</name>
    <name type="synonym">Lutjanus percula</name>
    <dbReference type="NCBI Taxonomy" id="161767"/>
    <lineage>
        <taxon>Eukaryota</taxon>
        <taxon>Metazoa</taxon>
        <taxon>Chordata</taxon>
        <taxon>Craniata</taxon>
        <taxon>Vertebrata</taxon>
        <taxon>Euteleostomi</taxon>
        <taxon>Actinopterygii</taxon>
        <taxon>Neopterygii</taxon>
        <taxon>Teleostei</taxon>
        <taxon>Neoteleostei</taxon>
        <taxon>Acanthomorphata</taxon>
        <taxon>Ovalentaria</taxon>
        <taxon>Pomacentridae</taxon>
        <taxon>Amphiprion</taxon>
    </lineage>
</organism>
<sequence length="87" mass="10134">MRFYDPCEQMMGLLGFLRVWVWMNGLRAFKNDFLGNILGERFVLGGVFVIRQEEQGILLEHREIIWVGGVSAAGKESELRRRAMFLK</sequence>
<reference evidence="1" key="3">
    <citation type="submission" date="2025-09" db="UniProtKB">
        <authorList>
            <consortium name="Ensembl"/>
        </authorList>
    </citation>
    <scope>IDENTIFICATION</scope>
</reference>
<dbReference type="OMA" id="EHREIIW"/>